<dbReference type="OrthoDB" id="161516at2"/>
<feature type="transmembrane region" description="Helical" evidence="1">
    <location>
        <begin position="6"/>
        <end position="27"/>
    </location>
</feature>
<evidence type="ECO:0000259" key="2">
    <source>
        <dbReference type="Pfam" id="PF13548"/>
    </source>
</evidence>
<dbReference type="InterPro" id="IPR025196">
    <property type="entry name" value="DUF4126"/>
</dbReference>
<dbReference type="RefSeq" id="WP_035927819.1">
    <property type="nucleotide sequence ID" value="NZ_JSUH01000010.1"/>
</dbReference>
<feature type="transmembrane region" description="Helical" evidence="1">
    <location>
        <begin position="39"/>
        <end position="62"/>
    </location>
</feature>
<keyword evidence="1" id="KW-0812">Transmembrane</keyword>
<feature type="transmembrane region" description="Helical" evidence="1">
    <location>
        <begin position="167"/>
        <end position="193"/>
    </location>
</feature>
<evidence type="ECO:0000313" key="3">
    <source>
        <dbReference type="EMBL" id="KHD97068.1"/>
    </source>
</evidence>
<gene>
    <name evidence="3" type="ORF">GY22_11755</name>
</gene>
<name>A0A0A6VRV1_KOCRO</name>
<accession>A0A0A6VRV1</accession>
<keyword evidence="4" id="KW-1185">Reference proteome</keyword>
<dbReference type="Proteomes" id="UP000030466">
    <property type="component" value="Unassembled WGS sequence"/>
</dbReference>
<evidence type="ECO:0000256" key="1">
    <source>
        <dbReference type="SAM" id="Phobius"/>
    </source>
</evidence>
<comment type="caution">
    <text evidence="3">The sequence shown here is derived from an EMBL/GenBank/DDBJ whole genome shotgun (WGS) entry which is preliminary data.</text>
</comment>
<dbReference type="Pfam" id="PF13548">
    <property type="entry name" value="DUF4126"/>
    <property type="match status" value="1"/>
</dbReference>
<proteinExistence type="predicted"/>
<sequence>MDLLTGTGLAASAGLNAYIPLVVLGLLDRWTEVVDLGPGFAWLSNGWVLTVLAVLLAVEVVADKVPVVDSFNDLLQTFVRPTAGGIVFGSSATAQIAGIDLGGQTATVTDPEAFLSSHAWIPVATGAVIALVVHVTKTVSRPAVNTLSAGAAAPVVSTVEDVSALTLSLVAVLLPLLVLVLLAAVAVLLFFLYRGLRRRRRPGTDPGRPGAAGTAQKPR</sequence>
<reference evidence="3 4" key="1">
    <citation type="journal article" date="2003" name="Int. J. Syst. Evol. Microbiol.">
        <title>Kocuria polaris sp. nov., an orange-pigmented psychrophilic bacterium isolated from an Antarctic cyanobacterial mat sample.</title>
        <authorList>
            <person name="Reddy G.S."/>
            <person name="Prakash J.S."/>
            <person name="Prabahar V."/>
            <person name="Matsumoto G.I."/>
            <person name="Stackebrandt E."/>
            <person name="Shivaji S."/>
        </authorList>
    </citation>
    <scope>NUCLEOTIDE SEQUENCE [LARGE SCALE GENOMIC DNA]</scope>
    <source>
        <strain evidence="3 4">CMS 76or</strain>
    </source>
</reference>
<keyword evidence="1" id="KW-0472">Membrane</keyword>
<dbReference type="EMBL" id="JSUH01000010">
    <property type="protein sequence ID" value="KHD97068.1"/>
    <property type="molecule type" value="Genomic_DNA"/>
</dbReference>
<keyword evidence="1" id="KW-1133">Transmembrane helix</keyword>
<organism evidence="3 4">
    <name type="scientific">Kocuria rosea subsp. polaris</name>
    <dbReference type="NCBI Taxonomy" id="136273"/>
    <lineage>
        <taxon>Bacteria</taxon>
        <taxon>Bacillati</taxon>
        <taxon>Actinomycetota</taxon>
        <taxon>Actinomycetes</taxon>
        <taxon>Micrococcales</taxon>
        <taxon>Micrococcaceae</taxon>
        <taxon>Kocuria</taxon>
    </lineage>
</organism>
<dbReference type="AlphaFoldDB" id="A0A0A6VRV1"/>
<evidence type="ECO:0000313" key="4">
    <source>
        <dbReference type="Proteomes" id="UP000030466"/>
    </source>
</evidence>
<feature type="domain" description="DUF4126" evidence="2">
    <location>
        <begin position="3"/>
        <end position="194"/>
    </location>
</feature>
<protein>
    <submittedName>
        <fullName evidence="3">Membrane protein</fullName>
    </submittedName>
</protein>